<keyword evidence="1" id="KW-0472">Membrane</keyword>
<keyword evidence="1" id="KW-1133">Transmembrane helix</keyword>
<dbReference type="AlphaFoldDB" id="A0A101LXR0"/>
<proteinExistence type="predicted"/>
<gene>
    <name evidence="2" type="ORF">ABT39_MTgene5481</name>
</gene>
<organism evidence="2">
    <name type="scientific">Picea glauca</name>
    <name type="common">White spruce</name>
    <name type="synonym">Pinus glauca</name>
    <dbReference type="NCBI Taxonomy" id="3330"/>
    <lineage>
        <taxon>Eukaryota</taxon>
        <taxon>Viridiplantae</taxon>
        <taxon>Streptophyta</taxon>
        <taxon>Embryophyta</taxon>
        <taxon>Tracheophyta</taxon>
        <taxon>Spermatophyta</taxon>
        <taxon>Pinopsida</taxon>
        <taxon>Pinidae</taxon>
        <taxon>Conifers I</taxon>
        <taxon>Pinales</taxon>
        <taxon>Pinaceae</taxon>
        <taxon>Picea</taxon>
    </lineage>
</organism>
<reference evidence="2" key="1">
    <citation type="journal article" date="2015" name="Genome Biol. Evol.">
        <title>Organellar Genomes of White Spruce (Picea glauca): Assembly and Annotation.</title>
        <authorList>
            <person name="Jackman S.D."/>
            <person name="Warren R.L."/>
            <person name="Gibb E.A."/>
            <person name="Vandervalk B.P."/>
            <person name="Mohamadi H."/>
            <person name="Chu J."/>
            <person name="Raymond A."/>
            <person name="Pleasance S."/>
            <person name="Coope R."/>
            <person name="Wildung M.R."/>
            <person name="Ritland C.E."/>
            <person name="Bousquet J."/>
            <person name="Jones S.J."/>
            <person name="Bohlmann J."/>
            <person name="Birol I."/>
        </authorList>
    </citation>
    <scope>NUCLEOTIDE SEQUENCE [LARGE SCALE GENOMIC DNA]</scope>
    <source>
        <tissue evidence="2">Flushing bud</tissue>
    </source>
</reference>
<comment type="caution">
    <text evidence="2">The sequence shown here is derived from an EMBL/GenBank/DDBJ whole genome shotgun (WGS) entry which is preliminary data.</text>
</comment>
<evidence type="ECO:0000256" key="1">
    <source>
        <dbReference type="SAM" id="Phobius"/>
    </source>
</evidence>
<feature type="transmembrane region" description="Helical" evidence="1">
    <location>
        <begin position="12"/>
        <end position="29"/>
    </location>
</feature>
<keyword evidence="2" id="KW-0496">Mitochondrion</keyword>
<protein>
    <submittedName>
        <fullName evidence="2">Uncharacterized protein</fullName>
    </submittedName>
</protein>
<geneLocation type="mitochondrion" evidence="2"/>
<sequence length="30" mass="3478">MTLMLRDGMMAIMQPLCLLLMLFPPWLIAL</sequence>
<evidence type="ECO:0000313" key="2">
    <source>
        <dbReference type="EMBL" id="KUM47296.1"/>
    </source>
</evidence>
<accession>A0A101LXR0</accession>
<dbReference type="EMBL" id="LKAM01000007">
    <property type="protein sequence ID" value="KUM47296.1"/>
    <property type="molecule type" value="Genomic_DNA"/>
</dbReference>
<keyword evidence="1" id="KW-0812">Transmembrane</keyword>
<name>A0A101LXR0_PICGL</name>